<dbReference type="InterPro" id="IPR029058">
    <property type="entry name" value="AB_hydrolase_fold"/>
</dbReference>
<sequence length="459" mass="48829">MDVGHPPGGGGFGAGDHRGVSLLSGWLPVTVQIVVVLLLLAAIGWRTRRWRVLWVPVAAGAGVAGALAVLAWFDDSGLATDPAPTSLWVWIGVTAGSLVVLVAGWRGARWWRRGLSVLVVPLCLLCVALVLNQWVGYFRTISQAWGTITAGPLPGQVSEADLPALRGEPAPTGRVVAVTTPDTASQFPHRQEYVYLPPAWFAGAKPPALPAIMMIGGEFNTAADWVRAGDVLPVIDHYAQTHGGYAPVLVFVDAGGTFNNDTECVDGPRGNAADHLTEDVRPYVTSHFGVPAASQAWGVVGWSMGGTCAADLAVMHPELFDSFVDIAGDPGPNTGTKQQTIQRLYGGDAAAWARFDPMTVLGHHAPYPDTAGWFDDSAPGYGPRGRRGWSGGGETDPQQKEAGIRRLCATATAKGIRCSVHTYQAGHTWQFASKAFADSLPWLDSRIKRLPEKTVATHR</sequence>
<name>A0ABW3G3B6_9PSEU</name>
<protein>
    <submittedName>
        <fullName evidence="2">Alpha/beta hydrolase</fullName>
    </submittedName>
</protein>
<evidence type="ECO:0000313" key="3">
    <source>
        <dbReference type="Proteomes" id="UP001597018"/>
    </source>
</evidence>
<accession>A0ABW3G3B6</accession>
<keyword evidence="3" id="KW-1185">Reference proteome</keyword>
<keyword evidence="2" id="KW-0378">Hydrolase</keyword>
<feature type="transmembrane region" description="Helical" evidence="1">
    <location>
        <begin position="25"/>
        <end position="45"/>
    </location>
</feature>
<dbReference type="Pfam" id="PF00756">
    <property type="entry name" value="Esterase"/>
    <property type="match status" value="1"/>
</dbReference>
<feature type="transmembrane region" description="Helical" evidence="1">
    <location>
        <begin position="52"/>
        <end position="73"/>
    </location>
</feature>
<evidence type="ECO:0000256" key="1">
    <source>
        <dbReference type="SAM" id="Phobius"/>
    </source>
</evidence>
<dbReference type="GO" id="GO:0016787">
    <property type="term" value="F:hydrolase activity"/>
    <property type="evidence" value="ECO:0007669"/>
    <property type="project" value="UniProtKB-KW"/>
</dbReference>
<dbReference type="InterPro" id="IPR050583">
    <property type="entry name" value="Mycobacterial_A85_antigen"/>
</dbReference>
<keyword evidence="1" id="KW-0812">Transmembrane</keyword>
<reference evidence="3" key="1">
    <citation type="journal article" date="2019" name="Int. J. Syst. Evol. Microbiol.">
        <title>The Global Catalogue of Microorganisms (GCM) 10K type strain sequencing project: providing services to taxonomists for standard genome sequencing and annotation.</title>
        <authorList>
            <consortium name="The Broad Institute Genomics Platform"/>
            <consortium name="The Broad Institute Genome Sequencing Center for Infectious Disease"/>
            <person name="Wu L."/>
            <person name="Ma J."/>
        </authorList>
    </citation>
    <scope>NUCLEOTIDE SEQUENCE [LARGE SCALE GENOMIC DNA]</scope>
    <source>
        <strain evidence="3">CCUG 56401</strain>
    </source>
</reference>
<keyword evidence="1" id="KW-1133">Transmembrane helix</keyword>
<dbReference type="InterPro" id="IPR000801">
    <property type="entry name" value="Esterase-like"/>
</dbReference>
<organism evidence="2 3">
    <name type="scientific">Saccharopolyspora rosea</name>
    <dbReference type="NCBI Taxonomy" id="524884"/>
    <lineage>
        <taxon>Bacteria</taxon>
        <taxon>Bacillati</taxon>
        <taxon>Actinomycetota</taxon>
        <taxon>Actinomycetes</taxon>
        <taxon>Pseudonocardiales</taxon>
        <taxon>Pseudonocardiaceae</taxon>
        <taxon>Saccharopolyspora</taxon>
    </lineage>
</organism>
<gene>
    <name evidence="2" type="ORF">ACFQ16_27755</name>
</gene>
<dbReference type="PANTHER" id="PTHR48098:SF1">
    <property type="entry name" value="DIACYLGLYCEROL ACYLTRANSFERASE_MYCOLYLTRANSFERASE AG85A"/>
    <property type="match status" value="1"/>
</dbReference>
<dbReference type="PANTHER" id="PTHR48098">
    <property type="entry name" value="ENTEROCHELIN ESTERASE-RELATED"/>
    <property type="match status" value="1"/>
</dbReference>
<dbReference type="RefSeq" id="WP_263247133.1">
    <property type="nucleotide sequence ID" value="NZ_BAABLT010000012.1"/>
</dbReference>
<feature type="transmembrane region" description="Helical" evidence="1">
    <location>
        <begin position="115"/>
        <end position="135"/>
    </location>
</feature>
<feature type="transmembrane region" description="Helical" evidence="1">
    <location>
        <begin position="85"/>
        <end position="103"/>
    </location>
</feature>
<dbReference type="Proteomes" id="UP001597018">
    <property type="component" value="Unassembled WGS sequence"/>
</dbReference>
<dbReference type="SUPFAM" id="SSF53474">
    <property type="entry name" value="alpha/beta-Hydrolases"/>
    <property type="match status" value="1"/>
</dbReference>
<dbReference type="Gene3D" id="3.40.50.1820">
    <property type="entry name" value="alpha/beta hydrolase"/>
    <property type="match status" value="1"/>
</dbReference>
<comment type="caution">
    <text evidence="2">The sequence shown here is derived from an EMBL/GenBank/DDBJ whole genome shotgun (WGS) entry which is preliminary data.</text>
</comment>
<keyword evidence="1" id="KW-0472">Membrane</keyword>
<proteinExistence type="predicted"/>
<evidence type="ECO:0000313" key="2">
    <source>
        <dbReference type="EMBL" id="MFD0923555.1"/>
    </source>
</evidence>
<dbReference type="EMBL" id="JBHTIW010000036">
    <property type="protein sequence ID" value="MFD0923555.1"/>
    <property type="molecule type" value="Genomic_DNA"/>
</dbReference>